<comment type="caution">
    <text evidence="2">The sequence shown here is derived from an EMBL/GenBank/DDBJ whole genome shotgun (WGS) entry which is preliminary data.</text>
</comment>
<evidence type="ECO:0000313" key="3">
    <source>
        <dbReference type="Proteomes" id="UP000494165"/>
    </source>
</evidence>
<name>A0A8S1CNV1_9INSE</name>
<accession>A0A8S1CNV1</accession>
<proteinExistence type="predicted"/>
<feature type="region of interest" description="Disordered" evidence="1">
    <location>
        <begin position="19"/>
        <end position="38"/>
    </location>
</feature>
<gene>
    <name evidence="2" type="ORF">CLODIP_2_CD08225</name>
</gene>
<sequence>MNGLKNFKPVLKLKSEQIVSSNNTSNTNKAGDTRYPEFEDDDAQRDGKVFVVRRGVDGKSDKETVLHHWAIAVKFDDGKWVTFEGVNEDGMLVPGYSSSHSKPSGTVIDIECSPIAGLQDDLVLQYFLVFTQLLKSLSFESVRFIRASPRDLHKLAGNTLRAPVKTLTNAGFKAASTVTNTGLEALNTVGRVFSGEENPATALVDGAGKTTNHVITGVSDTAAGAVDGVAGFAVNAIGLVTGGGCATKNGLCADIKSLQEEVRSGRMSNAEAFVQGVGKAAGKVVYGVANTTTNVIGGVADTATGLVSGVAGTVAAPFKALDSLAEDIARGEINPVLGVVAAPVVIVGAVAEGVGKTVVNVVIMMMYGLKKLSAIFKLKGVKIESCKDSCNTYKAGDTRYPKYEKDNDQRHGKVFIVRKGVGGKSDEETILHHWAIAVKFDDGKWVTFEGVNEDGLLLPGYSSSYSKPSGTIIDIEDSPMASLKQDQASPRDLHKLAGSIPEKPYCAGVNDCQTWFLDALRKLQSYEIGTKSMGDCAFDTLRAPLKTATNTGFKAASTVTNTGLEAYNTIKRVVGGKENPITAFVDGAGKTVNHVISGLSDTAAGAVDGVAGFAVNAIGLVTGGGCATKNGLDADMKSLQEEVRSGRMNATEAKFQTIGKAAGSVVYKIANTIKNVIGNIASKVTEGVSKIARLCSIPLLRKIHQC</sequence>
<reference evidence="2 3" key="1">
    <citation type="submission" date="2020-04" db="EMBL/GenBank/DDBJ databases">
        <authorList>
            <person name="Alioto T."/>
            <person name="Alioto T."/>
            <person name="Gomez Garrido J."/>
        </authorList>
    </citation>
    <scope>NUCLEOTIDE SEQUENCE [LARGE SCALE GENOMIC DNA]</scope>
</reference>
<protein>
    <submittedName>
        <fullName evidence="2">Uncharacterized protein</fullName>
    </submittedName>
</protein>
<evidence type="ECO:0000256" key="1">
    <source>
        <dbReference type="SAM" id="MobiDB-lite"/>
    </source>
</evidence>
<evidence type="ECO:0000313" key="2">
    <source>
        <dbReference type="EMBL" id="CAB3370531.1"/>
    </source>
</evidence>
<keyword evidence="3" id="KW-1185">Reference proteome</keyword>
<dbReference type="EMBL" id="CADEPI010000053">
    <property type="protein sequence ID" value="CAB3370531.1"/>
    <property type="molecule type" value="Genomic_DNA"/>
</dbReference>
<dbReference type="AlphaFoldDB" id="A0A8S1CNV1"/>
<feature type="compositionally biased region" description="Polar residues" evidence="1">
    <location>
        <begin position="19"/>
        <end position="30"/>
    </location>
</feature>
<dbReference type="Proteomes" id="UP000494165">
    <property type="component" value="Unassembled WGS sequence"/>
</dbReference>
<organism evidence="2 3">
    <name type="scientific">Cloeon dipterum</name>
    <dbReference type="NCBI Taxonomy" id="197152"/>
    <lineage>
        <taxon>Eukaryota</taxon>
        <taxon>Metazoa</taxon>
        <taxon>Ecdysozoa</taxon>
        <taxon>Arthropoda</taxon>
        <taxon>Hexapoda</taxon>
        <taxon>Insecta</taxon>
        <taxon>Pterygota</taxon>
        <taxon>Palaeoptera</taxon>
        <taxon>Ephemeroptera</taxon>
        <taxon>Pisciforma</taxon>
        <taxon>Baetidae</taxon>
        <taxon>Cloeon</taxon>
    </lineage>
</organism>